<keyword evidence="3" id="KW-1185">Reference proteome</keyword>
<feature type="chain" id="PRO_5022763549" evidence="1">
    <location>
        <begin position="20"/>
        <end position="119"/>
    </location>
</feature>
<reference evidence="2 3" key="1">
    <citation type="journal article" date="2013" name="J. Microbiol.">
        <title>Mucilaginibacter ginsenosidivorax sp. nov., with ginsenoside converting activity isolated from sediment.</title>
        <authorList>
            <person name="Kim J.K."/>
            <person name="Choi T.E."/>
            <person name="Liu Q.M."/>
            <person name="Park H.Y."/>
            <person name="Yi T.H."/>
            <person name="Yoon M.H."/>
            <person name="Kim S.C."/>
            <person name="Im W.T."/>
        </authorList>
    </citation>
    <scope>NUCLEOTIDE SEQUENCE [LARGE SCALE GENOMIC DNA]</scope>
    <source>
        <strain evidence="2 3">KHI28</strain>
    </source>
</reference>
<gene>
    <name evidence="2" type="ORF">FSB76_10770</name>
</gene>
<dbReference type="OrthoDB" id="795808at2"/>
<dbReference type="Proteomes" id="UP000321362">
    <property type="component" value="Chromosome"/>
</dbReference>
<name>A0A5B8W0I6_9SPHI</name>
<dbReference type="KEGG" id="mgk:FSB76_10770"/>
<keyword evidence="1" id="KW-0732">Signal</keyword>
<dbReference type="RefSeq" id="WP_147053579.1">
    <property type="nucleotide sequence ID" value="NZ_CP042437.1"/>
</dbReference>
<evidence type="ECO:0000313" key="2">
    <source>
        <dbReference type="EMBL" id="QEC76405.1"/>
    </source>
</evidence>
<feature type="signal peptide" evidence="1">
    <location>
        <begin position="1"/>
        <end position="19"/>
    </location>
</feature>
<evidence type="ECO:0000256" key="1">
    <source>
        <dbReference type="SAM" id="SignalP"/>
    </source>
</evidence>
<proteinExistence type="predicted"/>
<organism evidence="2 3">
    <name type="scientific">Mucilaginibacter ginsenosidivorax</name>
    <dbReference type="NCBI Taxonomy" id="862126"/>
    <lineage>
        <taxon>Bacteria</taxon>
        <taxon>Pseudomonadati</taxon>
        <taxon>Bacteroidota</taxon>
        <taxon>Sphingobacteriia</taxon>
        <taxon>Sphingobacteriales</taxon>
        <taxon>Sphingobacteriaceae</taxon>
        <taxon>Mucilaginibacter</taxon>
    </lineage>
</organism>
<sequence length="119" mass="13191">MKKTLLIIILATCISQLKAQISLNPFFNNKITWSPTLKPKTATTFFATQPVTPQLKDLLSGNVQRVPDAQPMRYLMPVVKVSGTDRMPIVKTDEPGMHYTMLIKGYGSPKLDSLANSTP</sequence>
<accession>A0A5B8W0I6</accession>
<dbReference type="EMBL" id="CP042437">
    <property type="protein sequence ID" value="QEC76405.1"/>
    <property type="molecule type" value="Genomic_DNA"/>
</dbReference>
<protein>
    <submittedName>
        <fullName evidence="2">Uncharacterized protein</fullName>
    </submittedName>
</protein>
<evidence type="ECO:0000313" key="3">
    <source>
        <dbReference type="Proteomes" id="UP000321362"/>
    </source>
</evidence>
<dbReference type="AlphaFoldDB" id="A0A5B8W0I6"/>